<sequence length="206" mass="23252">MLGINDSVNVLRLIEIVEDMGVDATSTGVVLTWITEAFEKGLINKTHTNNITFQWGKADKYGAHLGYLFGARHSHLDSAGYVIDKEAMKKPFTENEITDRIFTEEICRQAILSLVICFFGRGIYTPEVILKCLNLTGFDLDEKGLLKIGKEIYANKYRFKIACGFNLENPILLQRVFETPSSIGILNKEFANKSIKLLKEKIKSLL</sequence>
<dbReference type="InterPro" id="IPR036021">
    <property type="entry name" value="Tungsten_al_ferr_oxy-like_C"/>
</dbReference>
<dbReference type="InterPro" id="IPR013985">
    <property type="entry name" value="Ald_Fedxn_OxRdtase_dom3"/>
</dbReference>
<accession>A0A7C6E9L3</accession>
<feature type="domain" description="Aldehyde ferredoxin oxidoreductase C-terminal" evidence="1">
    <location>
        <begin position="62"/>
        <end position="192"/>
    </location>
</feature>
<evidence type="ECO:0000259" key="1">
    <source>
        <dbReference type="Pfam" id="PF01314"/>
    </source>
</evidence>
<dbReference type="EMBL" id="DRZX01000005">
    <property type="protein sequence ID" value="HHS48274.1"/>
    <property type="molecule type" value="Genomic_DNA"/>
</dbReference>
<dbReference type="InterPro" id="IPR001203">
    <property type="entry name" value="OxRdtase_Ald_Fedxn_C"/>
</dbReference>
<proteinExistence type="predicted"/>
<reference evidence="2" key="1">
    <citation type="journal article" date="2020" name="mSystems">
        <title>Genome- and Community-Level Interaction Insights into Carbon Utilization and Element Cycling Functions of Hydrothermarchaeota in Hydrothermal Sediment.</title>
        <authorList>
            <person name="Zhou Z."/>
            <person name="Liu Y."/>
            <person name="Xu W."/>
            <person name="Pan J."/>
            <person name="Luo Z.H."/>
            <person name="Li M."/>
        </authorList>
    </citation>
    <scope>NUCLEOTIDE SEQUENCE [LARGE SCALE GENOMIC DNA]</scope>
    <source>
        <strain evidence="2">SpSt-1135</strain>
    </source>
</reference>
<organism evidence="2">
    <name type="scientific">Desulfurella acetivorans</name>
    <dbReference type="NCBI Taxonomy" id="33002"/>
    <lineage>
        <taxon>Bacteria</taxon>
        <taxon>Pseudomonadati</taxon>
        <taxon>Campylobacterota</taxon>
        <taxon>Desulfurellia</taxon>
        <taxon>Desulfurellales</taxon>
        <taxon>Desulfurellaceae</taxon>
        <taxon>Desulfurella</taxon>
    </lineage>
</organism>
<name>A0A7C6E9L3_DESAE</name>
<gene>
    <name evidence="2" type="ORF">ENM99_00120</name>
</gene>
<dbReference type="GO" id="GO:0009055">
    <property type="term" value="F:electron transfer activity"/>
    <property type="evidence" value="ECO:0007669"/>
    <property type="project" value="InterPro"/>
</dbReference>
<dbReference type="AlphaFoldDB" id="A0A7C6E9L3"/>
<dbReference type="Proteomes" id="UP000886400">
    <property type="component" value="Unassembled WGS sequence"/>
</dbReference>
<protein>
    <recommendedName>
        <fullName evidence="1">Aldehyde ferredoxin oxidoreductase C-terminal domain-containing protein</fullName>
    </recommendedName>
</protein>
<dbReference type="Gene3D" id="1.10.569.10">
    <property type="entry name" value="Aldehyde Ferredoxin Oxidoreductase Protein, subunit A, domain 2"/>
    <property type="match status" value="1"/>
</dbReference>
<comment type="caution">
    <text evidence="2">The sequence shown here is derived from an EMBL/GenBank/DDBJ whole genome shotgun (WGS) entry which is preliminary data.</text>
</comment>
<dbReference type="GO" id="GO:0016625">
    <property type="term" value="F:oxidoreductase activity, acting on the aldehyde or oxo group of donors, iron-sulfur protein as acceptor"/>
    <property type="evidence" value="ECO:0007669"/>
    <property type="project" value="InterPro"/>
</dbReference>
<dbReference type="PANTHER" id="PTHR30038">
    <property type="entry name" value="ALDEHYDE FERREDOXIN OXIDOREDUCTASE"/>
    <property type="match status" value="1"/>
</dbReference>
<dbReference type="Pfam" id="PF01314">
    <property type="entry name" value="AFOR_C"/>
    <property type="match status" value="2"/>
</dbReference>
<dbReference type="Gene3D" id="1.10.599.10">
    <property type="entry name" value="Aldehyde Ferredoxin Oxidoreductase Protein, subunit A, domain 3"/>
    <property type="match status" value="1"/>
</dbReference>
<dbReference type="GO" id="GO:0051536">
    <property type="term" value="F:iron-sulfur cluster binding"/>
    <property type="evidence" value="ECO:0007669"/>
    <property type="project" value="InterPro"/>
</dbReference>
<dbReference type="SUPFAM" id="SSF48310">
    <property type="entry name" value="Aldehyde ferredoxin oxidoreductase, C-terminal domains"/>
    <property type="match status" value="1"/>
</dbReference>
<dbReference type="PANTHER" id="PTHR30038:SF8">
    <property type="entry name" value="ALDEHYDE FERREDOXIN OXIDOREDUCTASE"/>
    <property type="match status" value="1"/>
</dbReference>
<dbReference type="InterPro" id="IPR051919">
    <property type="entry name" value="W-dependent_AOR"/>
</dbReference>
<dbReference type="InterPro" id="IPR013984">
    <property type="entry name" value="Ald_Fedxn_OxRdtase_dom2"/>
</dbReference>
<evidence type="ECO:0000313" key="2">
    <source>
        <dbReference type="EMBL" id="HHS48274.1"/>
    </source>
</evidence>
<feature type="domain" description="Aldehyde ferredoxin oxidoreductase C-terminal" evidence="1">
    <location>
        <begin position="2"/>
        <end position="60"/>
    </location>
</feature>